<dbReference type="InterPro" id="IPR021109">
    <property type="entry name" value="Peptidase_aspartic_dom_sf"/>
</dbReference>
<sequence>KLEWLKSSIKGDAFQLIKNLSLENSNYDIAVARLKAKFLNHETIKHTLLQSVLNFRCETGPRYSKALSAITALANDIDELKNVHSLEITSDISKELLREIVFYRLPADIRVGLMDLCKTNYPPFSDIMDKFPDVITKLNLSKDFSSIKQNPQNLTSGNSVPVNQNDSTIPFSVNAVQTKNSGFSPKVQSPYKNSKCTFCDSTEHSSSRCMFIVDKEERLGILISKRGDDMCRICMTVHSGTCKNKFLCDKSTCPNANNQHAILLCPFIIEQIVKPIGIKLMEVIPLPAGIHNISRCDLKAVALPTAVFTAHNPGALTLSLENRNVAVLADSGAQRTLISRAAADRLKLDIVGQERACLQGFGHKSGSNSLFDVVRIKLGRVHETQPVIFDAFIVPNLNPLHMSGAAKFAKKIAAKGLNLADWRLAASKSDVVSFDLLLGSDHYYKIVNPFRLPRQFHGMWLPYTVYGHHMLLGKIPGSASDKRSQTVNYVNIQHVSNGNVPESHSYLTKYAEPKLSLLEANDMVHKTNAFHVAHKLNGFEAPGLSVATCGNEDNVKLNTFKSNMYKDFDKNTNFIWVPRVATPPAQEKQDINFSLVNKRFLILGFLFFVICALQICFNPLSLHIWTDNALNLDQKYPILIPEIKSYSRPPVIIGLHHTNFQFWFIMQISRSLNCFLRSCYMQGLFSWHVIKPPEPHYPEFKVTVKNTFESLYFKKFPSSGNLHLLASSQFWIPKYTPAINTVVKICSTCNIGRGHWYHLPDSPYLTFYRFGVQFPWTVIPLDMTGHLFIQEIIDSTLLSVSKSWISDILSFLAITIEACRIIESWHYIEHAYRIFHAFLNNVSRLIHGVWLKQNVWHTHSVIKTCINEWVFDIDTSKDLHIGRVRHLIFLLMVILRLFLLMVILRLFLLMGISRATKL</sequence>
<keyword evidence="1" id="KW-0812">Transmembrane</keyword>
<name>A0AAV2QYE7_MEGNR</name>
<accession>A0AAV2QYE7</accession>
<feature type="non-terminal residue" evidence="2">
    <location>
        <position position="918"/>
    </location>
</feature>
<dbReference type="GO" id="GO:0006508">
    <property type="term" value="P:proteolysis"/>
    <property type="evidence" value="ECO:0007669"/>
    <property type="project" value="InterPro"/>
</dbReference>
<dbReference type="Proteomes" id="UP001497623">
    <property type="component" value="Unassembled WGS sequence"/>
</dbReference>
<feature type="non-terminal residue" evidence="2">
    <location>
        <position position="1"/>
    </location>
</feature>
<evidence type="ECO:0000256" key="1">
    <source>
        <dbReference type="SAM" id="Phobius"/>
    </source>
</evidence>
<keyword evidence="1" id="KW-1133">Transmembrane helix</keyword>
<organism evidence="2 3">
    <name type="scientific">Meganyctiphanes norvegica</name>
    <name type="common">Northern krill</name>
    <name type="synonym">Thysanopoda norvegica</name>
    <dbReference type="NCBI Taxonomy" id="48144"/>
    <lineage>
        <taxon>Eukaryota</taxon>
        <taxon>Metazoa</taxon>
        <taxon>Ecdysozoa</taxon>
        <taxon>Arthropoda</taxon>
        <taxon>Crustacea</taxon>
        <taxon>Multicrustacea</taxon>
        <taxon>Malacostraca</taxon>
        <taxon>Eumalacostraca</taxon>
        <taxon>Eucarida</taxon>
        <taxon>Euphausiacea</taxon>
        <taxon>Euphausiidae</taxon>
        <taxon>Meganyctiphanes</taxon>
    </lineage>
</organism>
<dbReference type="Gene3D" id="2.40.70.10">
    <property type="entry name" value="Acid Proteases"/>
    <property type="match status" value="1"/>
</dbReference>
<feature type="transmembrane region" description="Helical" evidence="1">
    <location>
        <begin position="887"/>
        <end position="912"/>
    </location>
</feature>
<dbReference type="InterPro" id="IPR005312">
    <property type="entry name" value="DUF1759"/>
</dbReference>
<evidence type="ECO:0008006" key="4">
    <source>
        <dbReference type="Google" id="ProtNLM"/>
    </source>
</evidence>
<dbReference type="Pfam" id="PF03564">
    <property type="entry name" value="DUF1759"/>
    <property type="match status" value="1"/>
</dbReference>
<dbReference type="GO" id="GO:0004190">
    <property type="term" value="F:aspartic-type endopeptidase activity"/>
    <property type="evidence" value="ECO:0007669"/>
    <property type="project" value="InterPro"/>
</dbReference>
<dbReference type="InterPro" id="IPR001969">
    <property type="entry name" value="Aspartic_peptidase_AS"/>
</dbReference>
<comment type="caution">
    <text evidence="2">The sequence shown here is derived from an EMBL/GenBank/DDBJ whole genome shotgun (WGS) entry which is preliminary data.</text>
</comment>
<dbReference type="PROSITE" id="PS00141">
    <property type="entry name" value="ASP_PROTEASE"/>
    <property type="match status" value="1"/>
</dbReference>
<gene>
    <name evidence="2" type="ORF">MNOR_LOCUS18635</name>
</gene>
<evidence type="ECO:0000313" key="3">
    <source>
        <dbReference type="Proteomes" id="UP001497623"/>
    </source>
</evidence>
<keyword evidence="1" id="KW-0472">Membrane</keyword>
<reference evidence="2 3" key="1">
    <citation type="submission" date="2024-05" db="EMBL/GenBank/DDBJ databases">
        <authorList>
            <person name="Wallberg A."/>
        </authorList>
    </citation>
    <scope>NUCLEOTIDE SEQUENCE [LARGE SCALE GENOMIC DNA]</scope>
</reference>
<proteinExistence type="predicted"/>
<feature type="transmembrane region" description="Helical" evidence="1">
    <location>
        <begin position="600"/>
        <end position="620"/>
    </location>
</feature>
<protein>
    <recommendedName>
        <fullName evidence="4">Peptidase A2 domain-containing protein</fullName>
    </recommendedName>
</protein>
<evidence type="ECO:0000313" key="2">
    <source>
        <dbReference type="EMBL" id="CAL4107709.1"/>
    </source>
</evidence>
<dbReference type="AlphaFoldDB" id="A0AAV2QYE7"/>
<dbReference type="EMBL" id="CAXKWB010013431">
    <property type="protein sequence ID" value="CAL4107709.1"/>
    <property type="molecule type" value="Genomic_DNA"/>
</dbReference>
<keyword evidence="3" id="KW-1185">Reference proteome</keyword>